<keyword evidence="3" id="KW-1185">Reference proteome</keyword>
<reference evidence="2" key="3">
    <citation type="submission" date="2016-03" db="UniProtKB">
        <authorList>
            <consortium name="EnsemblProtists"/>
        </authorList>
    </citation>
    <scope>IDENTIFICATION</scope>
</reference>
<dbReference type="GeneID" id="17304724"/>
<reference evidence="3" key="2">
    <citation type="submission" date="2012-11" db="EMBL/GenBank/DDBJ databases">
        <authorList>
            <person name="Kuo A."/>
            <person name="Curtis B.A."/>
            <person name="Tanifuji G."/>
            <person name="Burki F."/>
            <person name="Gruber A."/>
            <person name="Irimia M."/>
            <person name="Maruyama S."/>
            <person name="Arias M.C."/>
            <person name="Ball S.G."/>
            <person name="Gile G.H."/>
            <person name="Hirakawa Y."/>
            <person name="Hopkins J.F."/>
            <person name="Rensing S.A."/>
            <person name="Schmutz J."/>
            <person name="Symeonidi A."/>
            <person name="Elias M."/>
            <person name="Eveleigh R.J."/>
            <person name="Herman E.K."/>
            <person name="Klute M.J."/>
            <person name="Nakayama T."/>
            <person name="Obornik M."/>
            <person name="Reyes-Prieto A."/>
            <person name="Armbrust E.V."/>
            <person name="Aves S.J."/>
            <person name="Beiko R.G."/>
            <person name="Coutinho P."/>
            <person name="Dacks J.B."/>
            <person name="Durnford D.G."/>
            <person name="Fast N.M."/>
            <person name="Green B.R."/>
            <person name="Grisdale C."/>
            <person name="Hempe F."/>
            <person name="Henrissat B."/>
            <person name="Hoppner M.P."/>
            <person name="Ishida K.-I."/>
            <person name="Kim E."/>
            <person name="Koreny L."/>
            <person name="Kroth P.G."/>
            <person name="Liu Y."/>
            <person name="Malik S.-B."/>
            <person name="Maier U.G."/>
            <person name="McRose D."/>
            <person name="Mock T."/>
            <person name="Neilson J.A."/>
            <person name="Onodera N.T."/>
            <person name="Poole A.M."/>
            <person name="Pritham E.J."/>
            <person name="Richards T.A."/>
            <person name="Rocap G."/>
            <person name="Roy S.W."/>
            <person name="Sarai C."/>
            <person name="Schaack S."/>
            <person name="Shirato S."/>
            <person name="Slamovits C.H."/>
            <person name="Spencer D.F."/>
            <person name="Suzuki S."/>
            <person name="Worden A.Z."/>
            <person name="Zauner S."/>
            <person name="Barry K."/>
            <person name="Bell C."/>
            <person name="Bharti A.K."/>
            <person name="Crow J.A."/>
            <person name="Grimwood J."/>
            <person name="Kramer R."/>
            <person name="Lindquist E."/>
            <person name="Lucas S."/>
            <person name="Salamov A."/>
            <person name="McFadden G.I."/>
            <person name="Lane C.E."/>
            <person name="Keeling P.J."/>
            <person name="Gray M.W."/>
            <person name="Grigoriev I.V."/>
            <person name="Archibald J.M."/>
        </authorList>
    </citation>
    <scope>NUCLEOTIDE SEQUENCE</scope>
    <source>
        <strain evidence="3">CCMP2712</strain>
    </source>
</reference>
<dbReference type="AlphaFoldDB" id="L1JI38"/>
<protein>
    <submittedName>
        <fullName evidence="1 2">Uncharacterized protein</fullName>
    </submittedName>
</protein>
<proteinExistence type="predicted"/>
<dbReference type="PaxDb" id="55529-EKX48166"/>
<gene>
    <name evidence="1" type="ORF">GUITHDRAFT_106241</name>
</gene>
<evidence type="ECO:0000313" key="3">
    <source>
        <dbReference type="Proteomes" id="UP000011087"/>
    </source>
</evidence>
<dbReference type="EMBL" id="JH992987">
    <property type="protein sequence ID" value="EKX48166.1"/>
    <property type="molecule type" value="Genomic_DNA"/>
</dbReference>
<dbReference type="HOGENOM" id="CLU_1974756_0_0_1"/>
<evidence type="ECO:0000313" key="1">
    <source>
        <dbReference type="EMBL" id="EKX48166.1"/>
    </source>
</evidence>
<dbReference type="KEGG" id="gtt:GUITHDRAFT_106241"/>
<accession>L1JI38</accession>
<name>L1JI38_GUITC</name>
<reference evidence="1 3" key="1">
    <citation type="journal article" date="2012" name="Nature">
        <title>Algal genomes reveal evolutionary mosaicism and the fate of nucleomorphs.</title>
        <authorList>
            <consortium name="DOE Joint Genome Institute"/>
            <person name="Curtis B.A."/>
            <person name="Tanifuji G."/>
            <person name="Burki F."/>
            <person name="Gruber A."/>
            <person name="Irimia M."/>
            <person name="Maruyama S."/>
            <person name="Arias M.C."/>
            <person name="Ball S.G."/>
            <person name="Gile G.H."/>
            <person name="Hirakawa Y."/>
            <person name="Hopkins J.F."/>
            <person name="Kuo A."/>
            <person name="Rensing S.A."/>
            <person name="Schmutz J."/>
            <person name="Symeonidi A."/>
            <person name="Elias M."/>
            <person name="Eveleigh R.J."/>
            <person name="Herman E.K."/>
            <person name="Klute M.J."/>
            <person name="Nakayama T."/>
            <person name="Obornik M."/>
            <person name="Reyes-Prieto A."/>
            <person name="Armbrust E.V."/>
            <person name="Aves S.J."/>
            <person name="Beiko R.G."/>
            <person name="Coutinho P."/>
            <person name="Dacks J.B."/>
            <person name="Durnford D.G."/>
            <person name="Fast N.M."/>
            <person name="Green B.R."/>
            <person name="Grisdale C.J."/>
            <person name="Hempel F."/>
            <person name="Henrissat B."/>
            <person name="Hoppner M.P."/>
            <person name="Ishida K."/>
            <person name="Kim E."/>
            <person name="Koreny L."/>
            <person name="Kroth P.G."/>
            <person name="Liu Y."/>
            <person name="Malik S.B."/>
            <person name="Maier U.G."/>
            <person name="McRose D."/>
            <person name="Mock T."/>
            <person name="Neilson J.A."/>
            <person name="Onodera N.T."/>
            <person name="Poole A.M."/>
            <person name="Pritham E.J."/>
            <person name="Richards T.A."/>
            <person name="Rocap G."/>
            <person name="Roy S.W."/>
            <person name="Sarai C."/>
            <person name="Schaack S."/>
            <person name="Shirato S."/>
            <person name="Slamovits C.H."/>
            <person name="Spencer D.F."/>
            <person name="Suzuki S."/>
            <person name="Worden A.Z."/>
            <person name="Zauner S."/>
            <person name="Barry K."/>
            <person name="Bell C."/>
            <person name="Bharti A.K."/>
            <person name="Crow J.A."/>
            <person name="Grimwood J."/>
            <person name="Kramer R."/>
            <person name="Lindquist E."/>
            <person name="Lucas S."/>
            <person name="Salamov A."/>
            <person name="McFadden G.I."/>
            <person name="Lane C.E."/>
            <person name="Keeling P.J."/>
            <person name="Gray M.W."/>
            <person name="Grigoriev I.V."/>
            <person name="Archibald J.M."/>
        </authorList>
    </citation>
    <scope>NUCLEOTIDE SEQUENCE</scope>
    <source>
        <strain evidence="1 3">CCMP2712</strain>
    </source>
</reference>
<sequence length="127" mass="14348">MGCNISSAVPVQGDEDGGMVKACRKLSVSREIKLKRIFDEIDTCGMKYPATGVVNRDKVLNNKEYFESSLLSIGLRPIKVPRTDVSFEYFKTAAQVECSLMSTWRWENGCWREDPNLAKMRKDSSTS</sequence>
<organism evidence="1">
    <name type="scientific">Guillardia theta (strain CCMP2712)</name>
    <name type="common">Cryptophyte</name>
    <dbReference type="NCBI Taxonomy" id="905079"/>
    <lineage>
        <taxon>Eukaryota</taxon>
        <taxon>Cryptophyceae</taxon>
        <taxon>Pyrenomonadales</taxon>
        <taxon>Geminigeraceae</taxon>
        <taxon>Guillardia</taxon>
    </lineage>
</organism>
<dbReference type="EnsemblProtists" id="EKX48166">
    <property type="protein sequence ID" value="EKX48166"/>
    <property type="gene ID" value="GUITHDRAFT_106241"/>
</dbReference>
<dbReference type="Proteomes" id="UP000011087">
    <property type="component" value="Unassembled WGS sequence"/>
</dbReference>
<evidence type="ECO:0000313" key="2">
    <source>
        <dbReference type="EnsemblProtists" id="EKX48166"/>
    </source>
</evidence>
<dbReference type="RefSeq" id="XP_005835146.1">
    <property type="nucleotide sequence ID" value="XM_005835089.1"/>
</dbReference>